<dbReference type="RefSeq" id="WP_209457728.1">
    <property type="nucleotide sequence ID" value="NZ_BAAACS010000005.1"/>
</dbReference>
<dbReference type="Gene3D" id="3.90.100.10">
    <property type="entry name" value="Orn/Lys/Arg decarboxylase, C-terminal domain"/>
    <property type="match status" value="1"/>
</dbReference>
<feature type="domain" description="Orn/Lys/Arg decarboxylases family 1 pyridoxal-P attachment site" evidence="6">
    <location>
        <begin position="8"/>
        <end position="377"/>
    </location>
</feature>
<dbReference type="GO" id="GO:0008792">
    <property type="term" value="F:arginine decarboxylase activity"/>
    <property type="evidence" value="ECO:0007669"/>
    <property type="project" value="UniProtKB-EC"/>
</dbReference>
<evidence type="ECO:0000259" key="7">
    <source>
        <dbReference type="Pfam" id="PF03711"/>
    </source>
</evidence>
<evidence type="ECO:0000256" key="1">
    <source>
        <dbReference type="ARBA" id="ARBA00001933"/>
    </source>
</evidence>
<protein>
    <submittedName>
        <fullName evidence="8">Arginine decarboxylase</fullName>
        <ecNumber evidence="8">4.1.1.19</ecNumber>
    </submittedName>
</protein>
<keyword evidence="5 8" id="KW-0456">Lyase</keyword>
<dbReference type="Proteomes" id="UP000767291">
    <property type="component" value="Unassembled WGS sequence"/>
</dbReference>
<comment type="similarity">
    <text evidence="2">Belongs to the Orn/Lys/Arg decarboxylase class-I family.</text>
</comment>
<evidence type="ECO:0000256" key="4">
    <source>
        <dbReference type="ARBA" id="ARBA00022898"/>
    </source>
</evidence>
<evidence type="ECO:0000313" key="8">
    <source>
        <dbReference type="EMBL" id="MBP1856419.1"/>
    </source>
</evidence>
<dbReference type="InterPro" id="IPR015421">
    <property type="entry name" value="PyrdxlP-dep_Trfase_major"/>
</dbReference>
<dbReference type="EMBL" id="JAGGJX010000008">
    <property type="protein sequence ID" value="MBP1856419.1"/>
    <property type="molecule type" value="Genomic_DNA"/>
</dbReference>
<evidence type="ECO:0000259" key="6">
    <source>
        <dbReference type="Pfam" id="PF01276"/>
    </source>
</evidence>
<evidence type="ECO:0000256" key="5">
    <source>
        <dbReference type="ARBA" id="ARBA00023239"/>
    </source>
</evidence>
<comment type="caution">
    <text evidence="8">The sequence shown here is derived from an EMBL/GenBank/DDBJ whole genome shotgun (WGS) entry which is preliminary data.</text>
</comment>
<name>A0ABS4EER3_9FIRM</name>
<keyword evidence="4" id="KW-0663">Pyridoxal phosphate</keyword>
<dbReference type="EC" id="4.1.1.19" evidence="8"/>
<organism evidence="8 9">
    <name type="scientific">Metaclostridioides mangenotii</name>
    <dbReference type="NCBI Taxonomy" id="1540"/>
    <lineage>
        <taxon>Bacteria</taxon>
        <taxon>Bacillati</taxon>
        <taxon>Bacillota</taxon>
        <taxon>Clostridia</taxon>
        <taxon>Peptostreptococcales</taxon>
        <taxon>Peptostreptococcaceae</taxon>
        <taxon>Metaclostridioides</taxon>
    </lineage>
</organism>
<dbReference type="SUPFAM" id="SSF53383">
    <property type="entry name" value="PLP-dependent transferases"/>
    <property type="match status" value="1"/>
</dbReference>
<dbReference type="InterPro" id="IPR015424">
    <property type="entry name" value="PyrdxlP-dep_Trfase"/>
</dbReference>
<dbReference type="InterPro" id="IPR052357">
    <property type="entry name" value="Orn_Lys_Arg_decarboxylase-I"/>
</dbReference>
<accession>A0ABS4EER3</accession>
<dbReference type="InterPro" id="IPR036633">
    <property type="entry name" value="Prn/Lys/Arg_de-COase_C_sf"/>
</dbReference>
<dbReference type="InterPro" id="IPR008286">
    <property type="entry name" value="Prn/Lys/Arg_de-COase_C"/>
</dbReference>
<dbReference type="SUPFAM" id="SSF55904">
    <property type="entry name" value="Ornithine decarboxylase C-terminal domain"/>
    <property type="match status" value="1"/>
</dbReference>
<sequence length="496" mass="55951">MKNFIVSRLIENKNKDIISFHTPGHKNGRIFRKLGYIEILDEIYKIDTTEIIGTDNLHSPGGIIKSSQERAAKVFNAKHTYYLVNGSTCGIQAAILSVCNDNDSKIIVNRDCHQSVVNACILGNIDPVYIPYNICEKTSILKGIKVESVKEVIDSNLDAKAIVLTYPTYYGMTYDLGKICEYAHSKGILVIVDEAHGAHLELSEKLPTSSLKLGADIVIQSCHKTLPSFTQSSLLHINSSRVDTNMVSSFLRILESSSPSYLLLTSLEIAVDIYERYGKKLMEELLLNIEEFNSNFEVVYIASDRNLCKTRPVKNTYLKSADFKIFQPMDKTKIFISSTELGIDGYKFEEILRYKYNIQVELSNYYGVLLLCSIANEIDDFDKLKIALMDIKKNIKGKKILEQIEIPKITPKKALTPLQAFYKHTKSVKIDKSIGQICAESLTPYPPGVNLISPGEIVDREVLEYILYCKEKGMYISGSRDKDLKFIEVIDNSVDI</sequence>
<dbReference type="Gene3D" id="3.40.640.10">
    <property type="entry name" value="Type I PLP-dependent aspartate aminotransferase-like (Major domain)"/>
    <property type="match status" value="1"/>
</dbReference>
<comment type="cofactor">
    <cofactor evidence="1">
        <name>pyridoxal 5'-phosphate</name>
        <dbReference type="ChEBI" id="CHEBI:597326"/>
    </cofactor>
</comment>
<evidence type="ECO:0000256" key="3">
    <source>
        <dbReference type="ARBA" id="ARBA00022793"/>
    </source>
</evidence>
<dbReference type="Pfam" id="PF03711">
    <property type="entry name" value="OKR_DC_1_C"/>
    <property type="match status" value="1"/>
</dbReference>
<reference evidence="8 9" key="1">
    <citation type="submission" date="2021-03" db="EMBL/GenBank/DDBJ databases">
        <title>Genomic Encyclopedia of Type Strains, Phase IV (KMG-IV): sequencing the most valuable type-strain genomes for metagenomic binning, comparative biology and taxonomic classification.</title>
        <authorList>
            <person name="Goeker M."/>
        </authorList>
    </citation>
    <scope>NUCLEOTIDE SEQUENCE [LARGE SCALE GENOMIC DNA]</scope>
    <source>
        <strain evidence="8 9">DSM 1289</strain>
    </source>
</reference>
<evidence type="ECO:0000313" key="9">
    <source>
        <dbReference type="Proteomes" id="UP000767291"/>
    </source>
</evidence>
<feature type="domain" description="Orn/Lys/Arg decarboxylase C-terminal" evidence="7">
    <location>
        <begin position="399"/>
        <end position="471"/>
    </location>
</feature>
<dbReference type="InterPro" id="IPR000310">
    <property type="entry name" value="Orn/Lys/Arg_deCO2ase_major_dom"/>
</dbReference>
<evidence type="ECO:0000256" key="2">
    <source>
        <dbReference type="ARBA" id="ARBA00010671"/>
    </source>
</evidence>
<dbReference type="PANTHER" id="PTHR43277:SF4">
    <property type="entry name" value="ARGININE DECARBOXYLASE"/>
    <property type="match status" value="1"/>
</dbReference>
<dbReference type="Pfam" id="PF01276">
    <property type="entry name" value="OKR_DC_1"/>
    <property type="match status" value="1"/>
</dbReference>
<keyword evidence="3" id="KW-0210">Decarboxylase</keyword>
<gene>
    <name evidence="8" type="ORF">J2Z43_002871</name>
</gene>
<keyword evidence="9" id="KW-1185">Reference proteome</keyword>
<dbReference type="PANTHER" id="PTHR43277">
    <property type="entry name" value="ARGININE DECARBOXYLASE"/>
    <property type="match status" value="1"/>
</dbReference>
<proteinExistence type="inferred from homology"/>